<name>A0A2P2PXK6_RHIMU</name>
<sequence>MTVSISLPPPPSHTCRKFNVLRKINDHYQVSQMRCTFSITFLHHSLISWHITSNYQG</sequence>
<evidence type="ECO:0000313" key="1">
    <source>
        <dbReference type="EMBL" id="MBX59476.1"/>
    </source>
</evidence>
<dbReference type="AlphaFoldDB" id="A0A2P2PXK6"/>
<dbReference type="EMBL" id="GGEC01078992">
    <property type="protein sequence ID" value="MBX59476.1"/>
    <property type="molecule type" value="Transcribed_RNA"/>
</dbReference>
<reference evidence="1" key="1">
    <citation type="submission" date="2018-02" db="EMBL/GenBank/DDBJ databases">
        <title>Rhizophora mucronata_Transcriptome.</title>
        <authorList>
            <person name="Meera S.P."/>
            <person name="Sreeshan A."/>
            <person name="Augustine A."/>
        </authorList>
    </citation>
    <scope>NUCLEOTIDE SEQUENCE</scope>
    <source>
        <tissue evidence="1">Leaf</tissue>
    </source>
</reference>
<protein>
    <submittedName>
        <fullName evidence="1">Uncharacterized protein</fullName>
    </submittedName>
</protein>
<organism evidence="1">
    <name type="scientific">Rhizophora mucronata</name>
    <name type="common">Asiatic mangrove</name>
    <dbReference type="NCBI Taxonomy" id="61149"/>
    <lineage>
        <taxon>Eukaryota</taxon>
        <taxon>Viridiplantae</taxon>
        <taxon>Streptophyta</taxon>
        <taxon>Embryophyta</taxon>
        <taxon>Tracheophyta</taxon>
        <taxon>Spermatophyta</taxon>
        <taxon>Magnoliopsida</taxon>
        <taxon>eudicotyledons</taxon>
        <taxon>Gunneridae</taxon>
        <taxon>Pentapetalae</taxon>
        <taxon>rosids</taxon>
        <taxon>fabids</taxon>
        <taxon>Malpighiales</taxon>
        <taxon>Rhizophoraceae</taxon>
        <taxon>Rhizophora</taxon>
    </lineage>
</organism>
<accession>A0A2P2PXK6</accession>
<proteinExistence type="predicted"/>